<organism evidence="1">
    <name type="scientific">Arundo donax</name>
    <name type="common">Giant reed</name>
    <name type="synonym">Donax arundinaceus</name>
    <dbReference type="NCBI Taxonomy" id="35708"/>
    <lineage>
        <taxon>Eukaryota</taxon>
        <taxon>Viridiplantae</taxon>
        <taxon>Streptophyta</taxon>
        <taxon>Embryophyta</taxon>
        <taxon>Tracheophyta</taxon>
        <taxon>Spermatophyta</taxon>
        <taxon>Magnoliopsida</taxon>
        <taxon>Liliopsida</taxon>
        <taxon>Poales</taxon>
        <taxon>Poaceae</taxon>
        <taxon>PACMAD clade</taxon>
        <taxon>Arundinoideae</taxon>
        <taxon>Arundineae</taxon>
        <taxon>Arundo</taxon>
    </lineage>
</organism>
<name>A0A0A9FHJ2_ARUDO</name>
<protein>
    <submittedName>
        <fullName evidence="1">Uncharacterized protein</fullName>
    </submittedName>
</protein>
<reference evidence="1" key="2">
    <citation type="journal article" date="2015" name="Data Brief">
        <title>Shoot transcriptome of the giant reed, Arundo donax.</title>
        <authorList>
            <person name="Barrero R.A."/>
            <person name="Guerrero F.D."/>
            <person name="Moolhuijzen P."/>
            <person name="Goolsby J.A."/>
            <person name="Tidwell J."/>
            <person name="Bellgard S.E."/>
            <person name="Bellgard M.I."/>
        </authorList>
    </citation>
    <scope>NUCLEOTIDE SEQUENCE</scope>
    <source>
        <tissue evidence="1">Shoot tissue taken approximately 20 cm above the soil surface</tissue>
    </source>
</reference>
<dbReference type="EMBL" id="GBRH01187212">
    <property type="protein sequence ID" value="JAE10684.1"/>
    <property type="molecule type" value="Transcribed_RNA"/>
</dbReference>
<sequence length="23" mass="2520">MPSTIRIGISGNQLLKYPNCSLN</sequence>
<proteinExistence type="predicted"/>
<accession>A0A0A9FHJ2</accession>
<reference evidence="1" key="1">
    <citation type="submission" date="2014-09" db="EMBL/GenBank/DDBJ databases">
        <authorList>
            <person name="Magalhaes I.L.F."/>
            <person name="Oliveira U."/>
            <person name="Santos F.R."/>
            <person name="Vidigal T.H.D.A."/>
            <person name="Brescovit A.D."/>
            <person name="Santos A.J."/>
        </authorList>
    </citation>
    <scope>NUCLEOTIDE SEQUENCE</scope>
    <source>
        <tissue evidence="1">Shoot tissue taken approximately 20 cm above the soil surface</tissue>
    </source>
</reference>
<dbReference type="AlphaFoldDB" id="A0A0A9FHJ2"/>
<evidence type="ECO:0000313" key="1">
    <source>
        <dbReference type="EMBL" id="JAE10684.1"/>
    </source>
</evidence>